<dbReference type="Proteomes" id="UP001208017">
    <property type="component" value="Unassembled WGS sequence"/>
</dbReference>
<dbReference type="EMBL" id="JAPMLT010000004">
    <property type="protein sequence ID" value="MCX7570338.1"/>
    <property type="molecule type" value="Genomic_DNA"/>
</dbReference>
<accession>A0ABT3X2Z9</accession>
<gene>
    <name evidence="2" type="ORF">OS242_10220</name>
</gene>
<protein>
    <submittedName>
        <fullName evidence="2">DUF2512 family protein</fullName>
    </submittedName>
</protein>
<evidence type="ECO:0000313" key="3">
    <source>
        <dbReference type="Proteomes" id="UP001208017"/>
    </source>
</evidence>
<sequence>MKLLIKLLAVFSVVYAVSALMSRARVKPPFAFLSTALISLLGTVGDRVLMPKMNRTTAAATDSLLIAASLLGANKLSGGGSRVPWPYIGAVSTILGGFEALYHEWIYNRGRYQDAAKQDEEGRIIH</sequence>
<keyword evidence="1" id="KW-1133">Transmembrane helix</keyword>
<name>A0ABT3X2Z9_9BACL</name>
<keyword evidence="3" id="KW-1185">Reference proteome</keyword>
<reference evidence="2 3" key="1">
    <citation type="submission" date="2022-11" db="EMBL/GenBank/DDBJ databases">
        <title>Study of microbial diversity in lake waters.</title>
        <authorList>
            <person name="Zhang J."/>
        </authorList>
    </citation>
    <scope>NUCLEOTIDE SEQUENCE [LARGE SCALE GENOMIC DNA]</scope>
    <source>
        <strain evidence="2 3">DT12</strain>
    </source>
</reference>
<dbReference type="RefSeq" id="WP_267151585.1">
    <property type="nucleotide sequence ID" value="NZ_JAPMLT010000004.1"/>
</dbReference>
<organism evidence="2 3">
    <name type="scientific">Tumebacillus lacus</name>
    <dbReference type="NCBI Taxonomy" id="2995335"/>
    <lineage>
        <taxon>Bacteria</taxon>
        <taxon>Bacillati</taxon>
        <taxon>Bacillota</taxon>
        <taxon>Bacilli</taxon>
        <taxon>Bacillales</taxon>
        <taxon>Alicyclobacillaceae</taxon>
        <taxon>Tumebacillus</taxon>
    </lineage>
</organism>
<evidence type="ECO:0000256" key="1">
    <source>
        <dbReference type="SAM" id="Phobius"/>
    </source>
</evidence>
<proteinExistence type="predicted"/>
<evidence type="ECO:0000313" key="2">
    <source>
        <dbReference type="EMBL" id="MCX7570338.1"/>
    </source>
</evidence>
<keyword evidence="1" id="KW-0472">Membrane</keyword>
<feature type="transmembrane region" description="Helical" evidence="1">
    <location>
        <begin position="26"/>
        <end position="44"/>
    </location>
</feature>
<dbReference type="Pfam" id="PF10710">
    <property type="entry name" value="DUF2512"/>
    <property type="match status" value="1"/>
</dbReference>
<keyword evidence="1" id="KW-0812">Transmembrane</keyword>
<dbReference type="InterPro" id="IPR019649">
    <property type="entry name" value="DUF2512"/>
</dbReference>
<comment type="caution">
    <text evidence="2">The sequence shown here is derived from an EMBL/GenBank/DDBJ whole genome shotgun (WGS) entry which is preliminary data.</text>
</comment>